<dbReference type="Pfam" id="PF13637">
    <property type="entry name" value="Ank_4"/>
    <property type="match status" value="1"/>
</dbReference>
<dbReference type="PANTHER" id="PTHR24123:SF33">
    <property type="entry name" value="PROTEIN HOS4"/>
    <property type="match status" value="1"/>
</dbReference>
<sequence>MYSAPHQASAPMNGMSGEVIDGSGTINPAALNTAASLSATAPSNLSPRGIKRSRSPDQYGDAGFDGGDHDDHSLHHDEHGRRKRGRPPKTSRPSSATTTSNTNTHYVPPHPSAVAGAMQTPQLSVQPLPNQTSISPPQHSPPAKITPTKTLVKALPTVRDHTTDTLNEGHDEYLAKEWDDAGESKVDMDGYLKDGRVYRCRTFRVPGRGNKLFMLATECARVLGYRDSYLLFNKNRSLFKIIASQIEKDDLIQQDILPYSYRSRQIAIVTARSMFRQFGSRVIVDGRRVRDDYWESKARKQGFTEEDLAGEKRPGAAKARDAAAAEAAANAGILPGLGQNDVVYSSAIEGMPHLPPGLTGHGGVSLAPLPMIHLAPTTDDPRLREYSSMPRPRQEMTGQAYQDRSQPSTAAEIRNQATHTAEFNKILNNQRAFRQKGLEEFYTTPREVPTSSPTHVGQADVVAATAAAPASQSLQSPQMTSSGAIMNQASQQHRGVLAAQQPTQMMTPPSQAAYSQQQQAASQVTAPSPLGNNMHGIRPDALHSRQANAAALSSAASQTPPYGYQSQAQPIWGQPPPQPQHQQPALSASPHMGMPQYAGQMPQQSPSPHPSSGQQPHPSQSPHNQARSTQAMPQGMQMHPQVGQPGMPSMGYQAGGVAYSNVPNPRAMATRELKLCPNRIWAVAGEDLPKLLPDACSVVNVNSPEDDKDETDNDKDRHDSCTFDFCEYSQRDFTAVQQRHECSDPAKCSQLRNRFPRAALEKAIKHGGDSTVWNLAGTAILSAQRPFMAISHVWSDGTGTGAWGDGEVNVCLYDFFRNIAQQFQCEGIWWDTLCIPREKATRNKAIKKIQSNYQDARITLVHDCFLRSWPWDPETACFAILMSPWFSRGWTALELANSRKVKVIFKGRRGPVIKDLDEEILAKDDEPDGPRKEASRIIQNLRKDCRLLAECVDGPIEKALLVKETREALEFEYVGALHFRHVLNAQEVEDWAELEVTILNSVDNQNEARDYLDDKFTRSGTGAVNNGIQKLEEEEQMDEEIGKLRRAVWTGNYDAFSRIITKVHSDDTDTLGRRLLHLAAERGDVRMVEALLSTSDIETKSNDGQTALHYAAWGGSAAVVEILMRHGSETIAKDKFGNVALHVAAQMGFGTVAKLLIGNTPIDVEGHNNLTPLHYAIIYGHKEVVQYLLDQGAKVDVRDSKIGWSPLHFAAESGDQEIVRLLVGSGADVNQTDDKIGWGPLEVAVMNGHVEIFHFLVRNGANTKAKDVRGWTPRHFAEINGHLRLVEQLPSCGDISSIFQGKTKLTPLHSMALNGRSGLAKLLADPSSNIDLTYGEDTSCPREYRSSAPSGQIRWSPLLFATKNGLVTTVKRLLENGISLDVKDDTYRRSPLAWAALEGHKDVVALLLKHGANTEAEDKSRQTPLMLAAMKGHDTVVEILLKQGANIESEDQRRRVALSWAAGEGHNFVVDLLLKWDADIESMDVSWNTPLTLAAMNGHESVVETLLEHNANVKGSHGYAPLWWAARHGHGGSVELLLENGADIEASGEEYLTPLSRAAYEGHTTIVKILLEYGADIEATDKEYQTPLSHAAYKGHAEVVRLLLDEEANADGDDRASTTPLIHAARNGRKDVVELLLQNKANIQHTSRLGGSALWWAALDGHKDVVEVLLRNGASIDARSESGRTPLSEAAYWGHKEVVQLLLEEGADIETKDDNELKPLLLAAREGHVAVVELLLKRNAYIEARDKDGRTALSWAAYGGHVRVIELLLKKGASIETKDKNGCTPLWQAVQGNYGNAIDLLLGKGADLEARDNTGRTALSWLVGEYYDLAVAQLLQRGAIIETRDSDGQTPLSWAAAEGSERNIKVLLENGANIEAENCSGQTPLIRSVSKWRSDTVKLLLESGANIEARDKTGRTPLSWAASEGYYDSVNILLEKGADTNAKDSSGQTPLAWAIRENHEEVIELLTVVST</sequence>
<feature type="compositionally biased region" description="Low complexity" evidence="4">
    <location>
        <begin position="27"/>
        <end position="47"/>
    </location>
</feature>
<feature type="repeat" description="ANK" evidence="3">
    <location>
        <begin position="1781"/>
        <end position="1813"/>
    </location>
</feature>
<protein>
    <submittedName>
        <fullName evidence="5">Uncharacterized protein</fullName>
    </submittedName>
</protein>
<keyword evidence="1" id="KW-0677">Repeat</keyword>
<feature type="repeat" description="ANK" evidence="3">
    <location>
        <begin position="1387"/>
        <end position="1419"/>
    </location>
</feature>
<dbReference type="Pfam" id="PF08624">
    <property type="entry name" value="CRC_subunit"/>
    <property type="match status" value="1"/>
</dbReference>
<dbReference type="InterPro" id="IPR002110">
    <property type="entry name" value="Ankyrin_rpt"/>
</dbReference>
<feature type="compositionally biased region" description="Low complexity" evidence="4">
    <location>
        <begin position="505"/>
        <end position="529"/>
    </location>
</feature>
<feature type="region of interest" description="Disordered" evidence="4">
    <location>
        <begin position="505"/>
        <end position="649"/>
    </location>
</feature>
<dbReference type="EMBL" id="DF933838">
    <property type="protein sequence ID" value="GAM41440.1"/>
    <property type="molecule type" value="Genomic_DNA"/>
</dbReference>
<evidence type="ECO:0000256" key="1">
    <source>
        <dbReference type="ARBA" id="ARBA00022737"/>
    </source>
</evidence>
<feature type="repeat" description="ANK" evidence="3">
    <location>
        <begin position="1420"/>
        <end position="1452"/>
    </location>
</feature>
<feature type="repeat" description="ANK" evidence="3">
    <location>
        <begin position="1353"/>
        <end position="1385"/>
    </location>
</feature>
<evidence type="ECO:0000256" key="3">
    <source>
        <dbReference type="PROSITE-ProRule" id="PRU00023"/>
    </source>
</evidence>
<dbReference type="SUPFAM" id="SSF48403">
    <property type="entry name" value="Ankyrin repeat"/>
    <property type="match status" value="3"/>
</dbReference>
<feature type="repeat" description="ANK" evidence="3">
    <location>
        <begin position="1517"/>
        <end position="1549"/>
    </location>
</feature>
<feature type="compositionally biased region" description="Low complexity" evidence="4">
    <location>
        <begin position="91"/>
        <end position="104"/>
    </location>
</feature>
<feature type="repeat" description="ANK" evidence="3">
    <location>
        <begin position="1583"/>
        <end position="1615"/>
    </location>
</feature>
<feature type="repeat" description="ANK" evidence="3">
    <location>
        <begin position="1550"/>
        <end position="1582"/>
    </location>
</feature>
<keyword evidence="6" id="KW-1185">Reference proteome</keyword>
<feature type="repeat" description="ANK" evidence="3">
    <location>
        <begin position="1748"/>
        <end position="1780"/>
    </location>
</feature>
<feature type="compositionally biased region" description="Low complexity" evidence="4">
    <location>
        <begin position="547"/>
        <end position="557"/>
    </location>
</feature>
<feature type="repeat" description="ANK" evidence="3">
    <location>
        <begin position="1682"/>
        <end position="1714"/>
    </location>
</feature>
<dbReference type="Pfam" id="PF00023">
    <property type="entry name" value="Ank"/>
    <property type="match status" value="1"/>
</dbReference>
<dbReference type="PANTHER" id="PTHR24123">
    <property type="entry name" value="ANKYRIN REPEAT-CONTAINING"/>
    <property type="match status" value="1"/>
</dbReference>
<feature type="repeat" description="ANK" evidence="3">
    <location>
        <begin position="1880"/>
        <end position="1912"/>
    </location>
</feature>
<feature type="compositionally biased region" description="Basic and acidic residues" evidence="4">
    <location>
        <begin position="66"/>
        <end position="80"/>
    </location>
</feature>
<evidence type="ECO:0000313" key="6">
    <source>
        <dbReference type="Proteomes" id="UP000053095"/>
    </source>
</evidence>
<keyword evidence="2 3" id="KW-0040">ANK repeat</keyword>
<gene>
    <name evidence="5" type="ORF">TCE0_042r14564</name>
</gene>
<feature type="repeat" description="ANK" evidence="3">
    <location>
        <begin position="1616"/>
        <end position="1648"/>
    </location>
</feature>
<feature type="repeat" description="ANK" evidence="3">
    <location>
        <begin position="1202"/>
        <end position="1234"/>
    </location>
</feature>
<name>A0A6V8HIJ7_TALPI</name>
<feature type="repeat" description="ANK" evidence="3">
    <location>
        <begin position="1649"/>
        <end position="1681"/>
    </location>
</feature>
<feature type="repeat" description="ANK" evidence="3">
    <location>
        <begin position="1486"/>
        <end position="1518"/>
    </location>
</feature>
<dbReference type="Gene3D" id="1.25.40.20">
    <property type="entry name" value="Ankyrin repeat-containing domain"/>
    <property type="match status" value="5"/>
</dbReference>
<dbReference type="InterPro" id="IPR051165">
    <property type="entry name" value="Multifunctional_ANK_Repeat"/>
</dbReference>
<feature type="repeat" description="ANK" evidence="3">
    <location>
        <begin position="1168"/>
        <end position="1200"/>
    </location>
</feature>
<reference evidence="6" key="1">
    <citation type="journal article" date="2015" name="Genome Announc.">
        <title>Draft genome sequence of Talaromyces cellulolyticus strain Y-94, a source of lignocellulosic biomass-degrading enzymes.</title>
        <authorList>
            <person name="Fujii T."/>
            <person name="Koike H."/>
            <person name="Sawayama S."/>
            <person name="Yano S."/>
            <person name="Inoue H."/>
        </authorList>
    </citation>
    <scope>NUCLEOTIDE SEQUENCE [LARGE SCALE GENOMIC DNA]</scope>
    <source>
        <strain evidence="6">Y-94</strain>
    </source>
</reference>
<feature type="region of interest" description="Disordered" evidence="4">
    <location>
        <begin position="1"/>
        <end position="146"/>
    </location>
</feature>
<dbReference type="InterPro" id="IPR013933">
    <property type="entry name" value="CRC_Rsc7/Swp82"/>
</dbReference>
<dbReference type="PRINTS" id="PR01415">
    <property type="entry name" value="ANKYRIN"/>
</dbReference>
<dbReference type="SMART" id="SM00248">
    <property type="entry name" value="ANK"/>
    <property type="match status" value="27"/>
</dbReference>
<dbReference type="PROSITE" id="PS50297">
    <property type="entry name" value="ANK_REP_REGION"/>
    <property type="match status" value="19"/>
</dbReference>
<feature type="repeat" description="ANK" evidence="3">
    <location>
        <begin position="1236"/>
        <end position="1268"/>
    </location>
</feature>
<accession>A0A6V8HIJ7</accession>
<proteinExistence type="predicted"/>
<feature type="repeat" description="ANK" evidence="3">
    <location>
        <begin position="1913"/>
        <end position="1945"/>
    </location>
</feature>
<dbReference type="Pfam" id="PF12796">
    <property type="entry name" value="Ank_2"/>
    <property type="match status" value="8"/>
</dbReference>
<evidence type="ECO:0000256" key="4">
    <source>
        <dbReference type="SAM" id="MobiDB-lite"/>
    </source>
</evidence>
<dbReference type="Proteomes" id="UP000053095">
    <property type="component" value="Unassembled WGS sequence"/>
</dbReference>
<feature type="repeat" description="ANK" evidence="3">
    <location>
        <begin position="1847"/>
        <end position="1879"/>
    </location>
</feature>
<feature type="compositionally biased region" description="Low complexity" evidence="4">
    <location>
        <begin position="600"/>
        <end position="623"/>
    </location>
</feature>
<evidence type="ECO:0000313" key="5">
    <source>
        <dbReference type="EMBL" id="GAM41440.1"/>
    </source>
</evidence>
<organism evidence="5 6">
    <name type="scientific">Talaromyces pinophilus</name>
    <name type="common">Penicillium pinophilum</name>
    <dbReference type="NCBI Taxonomy" id="128442"/>
    <lineage>
        <taxon>Eukaryota</taxon>
        <taxon>Fungi</taxon>
        <taxon>Dikarya</taxon>
        <taxon>Ascomycota</taxon>
        <taxon>Pezizomycotina</taxon>
        <taxon>Eurotiomycetes</taxon>
        <taxon>Eurotiomycetidae</taxon>
        <taxon>Eurotiales</taxon>
        <taxon>Trichocomaceae</taxon>
        <taxon>Talaromyces</taxon>
        <taxon>Talaromyces sect. Talaromyces</taxon>
    </lineage>
</organism>
<feature type="repeat" description="ANK" evidence="3">
    <location>
        <begin position="1103"/>
        <end position="1135"/>
    </location>
</feature>
<dbReference type="PROSITE" id="PS50088">
    <property type="entry name" value="ANK_REPEAT"/>
    <property type="match status" value="20"/>
</dbReference>
<feature type="repeat" description="ANK" evidence="3">
    <location>
        <begin position="1715"/>
        <end position="1747"/>
    </location>
</feature>
<dbReference type="InterPro" id="IPR036770">
    <property type="entry name" value="Ankyrin_rpt-contain_sf"/>
</dbReference>
<feature type="compositionally biased region" description="Polar residues" evidence="4">
    <location>
        <begin position="119"/>
        <end position="137"/>
    </location>
</feature>
<comment type="caution">
    <text evidence="5">The sequence shown here is derived from an EMBL/GenBank/DDBJ whole genome shotgun (WGS) entry which is preliminary data.</text>
</comment>
<evidence type="ECO:0000256" key="2">
    <source>
        <dbReference type="ARBA" id="ARBA00023043"/>
    </source>
</evidence>